<dbReference type="AlphaFoldDB" id="A0A6G3XAT1"/>
<dbReference type="EMBL" id="JAAGMN010005319">
    <property type="protein sequence ID" value="NEE14742.1"/>
    <property type="molecule type" value="Genomic_DNA"/>
</dbReference>
<gene>
    <name evidence="1" type="ORF">G3M58_50780</name>
</gene>
<feature type="non-terminal residue" evidence="1">
    <location>
        <position position="1"/>
    </location>
</feature>
<sequence length="71" mass="8321">SRCCSWTSTDLSHWPEPSDAQEREDKWFGLHWKTRTLAAWADGRPFIWVDDEITEADQDWVSTHHPTPALL</sequence>
<comment type="caution">
    <text evidence="1">The sequence shown here is derived from an EMBL/GenBank/DDBJ whole genome shotgun (WGS) entry which is preliminary data.</text>
</comment>
<evidence type="ECO:0000313" key="1">
    <source>
        <dbReference type="EMBL" id="NEE14742.1"/>
    </source>
</evidence>
<organism evidence="1">
    <name type="scientific">Streptomyces sp. SID7499</name>
    <dbReference type="NCBI Taxonomy" id="2706086"/>
    <lineage>
        <taxon>Bacteria</taxon>
        <taxon>Bacillati</taxon>
        <taxon>Actinomycetota</taxon>
        <taxon>Actinomycetes</taxon>
        <taxon>Kitasatosporales</taxon>
        <taxon>Streptomycetaceae</taxon>
        <taxon>Streptomyces</taxon>
    </lineage>
</organism>
<name>A0A6G3XAT1_9ACTN</name>
<accession>A0A6G3XAT1</accession>
<proteinExistence type="predicted"/>
<feature type="non-terminal residue" evidence="1">
    <location>
        <position position="71"/>
    </location>
</feature>
<protein>
    <submittedName>
        <fullName evidence="1">Uncharacterized protein</fullName>
    </submittedName>
</protein>
<reference evidence="1" key="1">
    <citation type="submission" date="2020-01" db="EMBL/GenBank/DDBJ databases">
        <title>Insect and environment-associated Actinomycetes.</title>
        <authorList>
            <person name="Currrie C."/>
            <person name="Chevrette M."/>
            <person name="Carlson C."/>
            <person name="Stubbendieck R."/>
            <person name="Wendt-Pienkowski E."/>
        </authorList>
    </citation>
    <scope>NUCLEOTIDE SEQUENCE</scope>
    <source>
        <strain evidence="1">SID7499</strain>
    </source>
</reference>